<accession>A0ABR2RKD6</accession>
<dbReference type="Proteomes" id="UP001396334">
    <property type="component" value="Unassembled WGS sequence"/>
</dbReference>
<name>A0ABR2RKD6_9ROSI</name>
<protein>
    <submittedName>
        <fullName evidence="1">Uncharacterized protein</fullName>
    </submittedName>
</protein>
<dbReference type="PANTHER" id="PTHR42774">
    <property type="entry name" value="PHOSPHOTRANSFERASE SYSTEM TRANSPORT PROTEIN"/>
    <property type="match status" value="1"/>
</dbReference>
<keyword evidence="2" id="KW-1185">Reference proteome</keyword>
<comment type="caution">
    <text evidence="1">The sequence shown here is derived from an EMBL/GenBank/DDBJ whole genome shotgun (WGS) entry which is preliminary data.</text>
</comment>
<reference evidence="1 2" key="1">
    <citation type="journal article" date="2024" name="G3 (Bethesda)">
        <title>Genome assembly of Hibiscus sabdariffa L. provides insights into metabolisms of medicinal natural products.</title>
        <authorList>
            <person name="Kim T."/>
        </authorList>
    </citation>
    <scope>NUCLEOTIDE SEQUENCE [LARGE SCALE GENOMIC DNA]</scope>
    <source>
        <strain evidence="1">TK-2024</strain>
        <tissue evidence="1">Old leaves</tissue>
    </source>
</reference>
<evidence type="ECO:0000313" key="2">
    <source>
        <dbReference type="Proteomes" id="UP001396334"/>
    </source>
</evidence>
<gene>
    <name evidence="1" type="ORF">V6N11_041391</name>
</gene>
<evidence type="ECO:0000313" key="1">
    <source>
        <dbReference type="EMBL" id="KAK9013381.1"/>
    </source>
</evidence>
<dbReference type="InterPro" id="IPR052562">
    <property type="entry name" value="Ketohexokinase-related"/>
</dbReference>
<dbReference type="PANTHER" id="PTHR42774:SF3">
    <property type="entry name" value="KETOHEXOKINASE"/>
    <property type="match status" value="1"/>
</dbReference>
<sequence>MIGGPKDKIHRFDSGDGAIRKTRTCIHSPGYPPLIPEDLSQPSLLSALDGANMVYFDGRFPDTALLVAKEALTEAPSVPSALLSMLLRFPRLKFVIATLGEDGCMMLERSINGGSDAEEMDVHSLLESLNQRKDDSKSIPTCISSVVTKLTSNGTGTVTGRLFVGTAEKIPPPELVDTTVQGMHSLVNGRANVCLVFTEF</sequence>
<proteinExistence type="predicted"/>
<organism evidence="1 2">
    <name type="scientific">Hibiscus sabdariffa</name>
    <name type="common">roselle</name>
    <dbReference type="NCBI Taxonomy" id="183260"/>
    <lineage>
        <taxon>Eukaryota</taxon>
        <taxon>Viridiplantae</taxon>
        <taxon>Streptophyta</taxon>
        <taxon>Embryophyta</taxon>
        <taxon>Tracheophyta</taxon>
        <taxon>Spermatophyta</taxon>
        <taxon>Magnoliopsida</taxon>
        <taxon>eudicotyledons</taxon>
        <taxon>Gunneridae</taxon>
        <taxon>Pentapetalae</taxon>
        <taxon>rosids</taxon>
        <taxon>malvids</taxon>
        <taxon>Malvales</taxon>
        <taxon>Malvaceae</taxon>
        <taxon>Malvoideae</taxon>
        <taxon>Hibiscus</taxon>
    </lineage>
</organism>
<dbReference type="EMBL" id="JBBPBN010000022">
    <property type="protein sequence ID" value="KAK9013381.1"/>
    <property type="molecule type" value="Genomic_DNA"/>
</dbReference>